<dbReference type="InterPro" id="IPR036236">
    <property type="entry name" value="Znf_C2H2_sf"/>
</dbReference>
<dbReference type="STRING" id="6280.A0A0N4TZS1"/>
<dbReference type="PANTHER" id="PTHR24379:SF127">
    <property type="entry name" value="BLOODY FINGERS-RELATED"/>
    <property type="match status" value="1"/>
</dbReference>
<dbReference type="Proteomes" id="UP000278627">
    <property type="component" value="Unassembled WGS sequence"/>
</dbReference>
<proteinExistence type="predicted"/>
<accession>A0A0N4TZS1</accession>
<feature type="domain" description="C2H2-type" evidence="6">
    <location>
        <begin position="62"/>
        <end position="92"/>
    </location>
</feature>
<evidence type="ECO:0000256" key="5">
    <source>
        <dbReference type="PROSITE-ProRule" id="PRU00042"/>
    </source>
</evidence>
<evidence type="ECO:0000259" key="6">
    <source>
        <dbReference type="PROSITE" id="PS50157"/>
    </source>
</evidence>
<dbReference type="InterPro" id="IPR013087">
    <property type="entry name" value="Znf_C2H2_type"/>
</dbReference>
<evidence type="ECO:0000313" key="7">
    <source>
        <dbReference type="EMBL" id="VDN95654.1"/>
    </source>
</evidence>
<keyword evidence="4" id="KW-0862">Zinc</keyword>
<gene>
    <name evidence="7" type="ORF">BPAG_LOCUS14469</name>
</gene>
<evidence type="ECO:0000256" key="1">
    <source>
        <dbReference type="ARBA" id="ARBA00022723"/>
    </source>
</evidence>
<dbReference type="WBParaSite" id="BPAG_0001454101-mRNA-1">
    <property type="protein sequence ID" value="BPAG_0001454101-mRNA-1"/>
    <property type="gene ID" value="BPAG_0001454101"/>
</dbReference>
<dbReference type="PROSITE" id="PS50157">
    <property type="entry name" value="ZINC_FINGER_C2H2_2"/>
    <property type="match status" value="7"/>
</dbReference>
<dbReference type="SMART" id="SM00355">
    <property type="entry name" value="ZnF_C2H2"/>
    <property type="match status" value="11"/>
</dbReference>
<evidence type="ECO:0000256" key="2">
    <source>
        <dbReference type="ARBA" id="ARBA00022737"/>
    </source>
</evidence>
<reference evidence="7 8" key="2">
    <citation type="submission" date="2018-11" db="EMBL/GenBank/DDBJ databases">
        <authorList>
            <consortium name="Pathogen Informatics"/>
        </authorList>
    </citation>
    <scope>NUCLEOTIDE SEQUENCE [LARGE SCALE GENOMIC DNA]</scope>
</reference>
<keyword evidence="3 5" id="KW-0863">Zinc-finger</keyword>
<dbReference type="PROSITE" id="PS00028">
    <property type="entry name" value="ZINC_FINGER_C2H2_1"/>
    <property type="match status" value="4"/>
</dbReference>
<dbReference type="GO" id="GO:0005634">
    <property type="term" value="C:nucleus"/>
    <property type="evidence" value="ECO:0007669"/>
    <property type="project" value="TreeGrafter"/>
</dbReference>
<dbReference type="EMBL" id="UZAD01013688">
    <property type="protein sequence ID" value="VDN95654.1"/>
    <property type="molecule type" value="Genomic_DNA"/>
</dbReference>
<dbReference type="Gene3D" id="3.30.160.60">
    <property type="entry name" value="Classic Zinc Finger"/>
    <property type="match status" value="4"/>
</dbReference>
<feature type="domain" description="C2H2-type" evidence="6">
    <location>
        <begin position="123"/>
        <end position="152"/>
    </location>
</feature>
<feature type="domain" description="C2H2-type" evidence="6">
    <location>
        <begin position="312"/>
        <end position="339"/>
    </location>
</feature>
<keyword evidence="1" id="KW-0479">Metal-binding</keyword>
<dbReference type="GO" id="GO:0008270">
    <property type="term" value="F:zinc ion binding"/>
    <property type="evidence" value="ECO:0007669"/>
    <property type="project" value="UniProtKB-KW"/>
</dbReference>
<organism evidence="9">
    <name type="scientific">Brugia pahangi</name>
    <name type="common">Filarial nematode worm</name>
    <dbReference type="NCBI Taxonomy" id="6280"/>
    <lineage>
        <taxon>Eukaryota</taxon>
        <taxon>Metazoa</taxon>
        <taxon>Ecdysozoa</taxon>
        <taxon>Nematoda</taxon>
        <taxon>Chromadorea</taxon>
        <taxon>Rhabditida</taxon>
        <taxon>Spirurina</taxon>
        <taxon>Spiruromorpha</taxon>
        <taxon>Filarioidea</taxon>
        <taxon>Onchocercidae</taxon>
        <taxon>Brugia</taxon>
    </lineage>
</organism>
<keyword evidence="2" id="KW-0677">Repeat</keyword>
<evidence type="ECO:0000256" key="3">
    <source>
        <dbReference type="ARBA" id="ARBA00022771"/>
    </source>
</evidence>
<dbReference type="Pfam" id="PF00096">
    <property type="entry name" value="zf-C2H2"/>
    <property type="match status" value="5"/>
</dbReference>
<name>A0A0N4TZS1_BRUPA</name>
<feature type="domain" description="C2H2-type" evidence="6">
    <location>
        <begin position="34"/>
        <end position="63"/>
    </location>
</feature>
<protein>
    <submittedName>
        <fullName evidence="9">Zinc finger protein</fullName>
    </submittedName>
</protein>
<feature type="domain" description="C2H2-type" evidence="6">
    <location>
        <begin position="195"/>
        <end position="224"/>
    </location>
</feature>
<feature type="domain" description="C2H2-type" evidence="6">
    <location>
        <begin position="284"/>
        <end position="313"/>
    </location>
</feature>
<evidence type="ECO:0000313" key="9">
    <source>
        <dbReference type="WBParaSite" id="BPAG_0001454101-mRNA-1"/>
    </source>
</evidence>
<dbReference type="GO" id="GO:0000981">
    <property type="term" value="F:DNA-binding transcription factor activity, RNA polymerase II-specific"/>
    <property type="evidence" value="ECO:0007669"/>
    <property type="project" value="TreeGrafter"/>
</dbReference>
<dbReference type="PANTHER" id="PTHR24379">
    <property type="entry name" value="KRAB AND ZINC FINGER DOMAIN-CONTAINING"/>
    <property type="match status" value="1"/>
</dbReference>
<reference evidence="9" key="1">
    <citation type="submission" date="2017-02" db="UniProtKB">
        <authorList>
            <consortium name="WormBaseParasite"/>
        </authorList>
    </citation>
    <scope>IDENTIFICATION</scope>
</reference>
<evidence type="ECO:0000256" key="4">
    <source>
        <dbReference type="ARBA" id="ARBA00022833"/>
    </source>
</evidence>
<feature type="domain" description="C2H2-type" evidence="6">
    <location>
        <begin position="223"/>
        <end position="253"/>
    </location>
</feature>
<sequence>MKNYTCHYPGCTVTTKNYKEYATHKKTHGQPFIYECKVPDCGRTFDHKSSFYNHMQTHEPHPQCECCGKVFVSKNVLTYHKKRCPTKSHERCYECFYLGCTMITNSYKEYITHKKIHGQPFIYECRVAGCGRTFNHDSTFHSHKQTHESNPQCEDCGKFFSGKSYECLYPGCTVIPTSRNEYVTHRKTHGQPFVYECRAPGCGRIFSSESSFRKHKETHIPHPQCEDCGKFFTTRNGLQNHKKRCPTKSHERCYECLYPRCAMVTKSRNEYLTHRKTHGQPFVYECRAPGCGRIFDHKSSFYNHIQMHEPHPQCEGCGKFFTNRNGLQNHKKICQTKSR</sequence>
<dbReference type="GO" id="GO:0000977">
    <property type="term" value="F:RNA polymerase II transcription regulatory region sequence-specific DNA binding"/>
    <property type="evidence" value="ECO:0007669"/>
    <property type="project" value="TreeGrafter"/>
</dbReference>
<keyword evidence="8" id="KW-1185">Reference proteome</keyword>
<dbReference type="AlphaFoldDB" id="A0A0N4TZS1"/>
<dbReference type="SUPFAM" id="SSF57667">
    <property type="entry name" value="beta-beta-alpha zinc fingers"/>
    <property type="match status" value="4"/>
</dbReference>
<evidence type="ECO:0000313" key="8">
    <source>
        <dbReference type="Proteomes" id="UP000278627"/>
    </source>
</evidence>